<dbReference type="EMBL" id="FRBL01000010">
    <property type="protein sequence ID" value="SHM72151.1"/>
    <property type="molecule type" value="Genomic_DNA"/>
</dbReference>
<dbReference type="RefSeq" id="WP_073086257.1">
    <property type="nucleotide sequence ID" value="NZ_FRBL01000010.1"/>
</dbReference>
<feature type="domain" description="Dipeptidylpeptidase IV N-terminal" evidence="3">
    <location>
        <begin position="139"/>
        <end position="438"/>
    </location>
</feature>
<name>A0A1M7L4E2_9BACT</name>
<dbReference type="Gene3D" id="3.40.50.1820">
    <property type="entry name" value="alpha/beta hydrolase"/>
    <property type="match status" value="1"/>
</dbReference>
<dbReference type="InterPro" id="IPR050278">
    <property type="entry name" value="Serine_Prot_S9B/DPPIV"/>
</dbReference>
<evidence type="ECO:0000313" key="4">
    <source>
        <dbReference type="EMBL" id="SHM72151.1"/>
    </source>
</evidence>
<dbReference type="Gene3D" id="2.140.10.30">
    <property type="entry name" value="Dipeptidylpeptidase IV, N-terminal domain"/>
    <property type="match status" value="1"/>
</dbReference>
<dbReference type="GO" id="GO:0008236">
    <property type="term" value="F:serine-type peptidase activity"/>
    <property type="evidence" value="ECO:0007669"/>
    <property type="project" value="InterPro"/>
</dbReference>
<feature type="chain" id="PRO_5012884370" evidence="1">
    <location>
        <begin position="23"/>
        <end position="720"/>
    </location>
</feature>
<protein>
    <submittedName>
        <fullName evidence="4">Dipeptidyl-peptidase-4</fullName>
    </submittedName>
</protein>
<dbReference type="Pfam" id="PF00326">
    <property type="entry name" value="Peptidase_S9"/>
    <property type="match status" value="1"/>
</dbReference>
<dbReference type="AlphaFoldDB" id="A0A1M7L4E2"/>
<evidence type="ECO:0000256" key="1">
    <source>
        <dbReference type="SAM" id="SignalP"/>
    </source>
</evidence>
<dbReference type="SUPFAM" id="SSF82171">
    <property type="entry name" value="DPP6 N-terminal domain-like"/>
    <property type="match status" value="1"/>
</dbReference>
<dbReference type="Proteomes" id="UP000184420">
    <property type="component" value="Unassembled WGS sequence"/>
</dbReference>
<dbReference type="SUPFAM" id="SSF53474">
    <property type="entry name" value="alpha/beta-Hydrolases"/>
    <property type="match status" value="1"/>
</dbReference>
<keyword evidence="5" id="KW-1185">Reference proteome</keyword>
<feature type="domain" description="Peptidase S9 prolyl oligopeptidase catalytic" evidence="2">
    <location>
        <begin position="526"/>
        <end position="720"/>
    </location>
</feature>
<dbReference type="InterPro" id="IPR029058">
    <property type="entry name" value="AB_hydrolase_fold"/>
</dbReference>
<dbReference type="InterPro" id="IPR001375">
    <property type="entry name" value="Peptidase_S9_cat"/>
</dbReference>
<feature type="signal peptide" evidence="1">
    <location>
        <begin position="1"/>
        <end position="22"/>
    </location>
</feature>
<dbReference type="GO" id="GO:0008239">
    <property type="term" value="F:dipeptidyl-peptidase activity"/>
    <property type="evidence" value="ECO:0007669"/>
    <property type="project" value="TreeGrafter"/>
</dbReference>
<evidence type="ECO:0000313" key="5">
    <source>
        <dbReference type="Proteomes" id="UP000184420"/>
    </source>
</evidence>
<gene>
    <name evidence="4" type="ORF">SAMN05444266_110109</name>
</gene>
<reference evidence="4 5" key="1">
    <citation type="submission" date="2016-11" db="EMBL/GenBank/DDBJ databases">
        <authorList>
            <person name="Jaros S."/>
            <person name="Januszkiewicz K."/>
            <person name="Wedrychowicz H."/>
        </authorList>
    </citation>
    <scope>NUCLEOTIDE SEQUENCE [LARGE SCALE GENOMIC DNA]</scope>
    <source>
        <strain evidence="4 5">DSM 27406</strain>
    </source>
</reference>
<dbReference type="InterPro" id="IPR002469">
    <property type="entry name" value="Peptidase_S9B_N"/>
</dbReference>
<dbReference type="PANTHER" id="PTHR11731:SF193">
    <property type="entry name" value="DIPEPTIDYL PEPTIDASE 9"/>
    <property type="match status" value="1"/>
</dbReference>
<evidence type="ECO:0000259" key="2">
    <source>
        <dbReference type="Pfam" id="PF00326"/>
    </source>
</evidence>
<dbReference type="STRING" id="1419482.SAMN05444266_110109"/>
<proteinExistence type="predicted"/>
<dbReference type="GO" id="GO:0006508">
    <property type="term" value="P:proteolysis"/>
    <property type="evidence" value="ECO:0007669"/>
    <property type="project" value="InterPro"/>
</dbReference>
<keyword evidence="1" id="KW-0732">Signal</keyword>
<dbReference type="Pfam" id="PF00930">
    <property type="entry name" value="DPPIV_N"/>
    <property type="match status" value="1"/>
</dbReference>
<evidence type="ECO:0000259" key="3">
    <source>
        <dbReference type="Pfam" id="PF00930"/>
    </source>
</evidence>
<organism evidence="4 5">
    <name type="scientific">Chitinophaga jiangningensis</name>
    <dbReference type="NCBI Taxonomy" id="1419482"/>
    <lineage>
        <taxon>Bacteria</taxon>
        <taxon>Pseudomonadati</taxon>
        <taxon>Bacteroidota</taxon>
        <taxon>Chitinophagia</taxon>
        <taxon>Chitinophagales</taxon>
        <taxon>Chitinophagaceae</taxon>
        <taxon>Chitinophaga</taxon>
    </lineage>
</organism>
<dbReference type="PANTHER" id="PTHR11731">
    <property type="entry name" value="PROTEASE FAMILY S9B,C DIPEPTIDYL-PEPTIDASE IV-RELATED"/>
    <property type="match status" value="1"/>
</dbReference>
<accession>A0A1M7L4E2</accession>
<dbReference type="OrthoDB" id="9812921at2"/>
<sequence length="720" mass="81234">MKKTFLVLLTGCVMSTMQHAYAQQRLYTMSEATNGLRMELAPERVKMFEWIPGEDAYTRAVTVNGNIAWVKYTLPQAKADTLLTTNSLNAQLFAAKPLRGLPMMHWINNSSAWFSIGNQLYTVTLENGKWTAASWCELPEGAENITVNNKSRQIAWTVANNLFLRTADGKTQAVTNDADVNIVNGKSVHRDEFGINGGIFFSPDGNQLAFYRMDQRMVNDYPIIDWSVVPAKSNLIKYPMAGGKSHEVTLGVYQPSTQKTVFLKTGLPADHYLTCVTWAPDQQSVYIAILNREQNHLWLNQYSATTGDLVKTLFEETDSKYVHPEHALSFVPGKNDQFIWYSDRDGYRHLYLYNTNGQLVKQLTKGNWVVNDIIGYNTNTAEVIFTSAKESPMEKHLYAVSLKNAALRRLDNAAGWHEGQVSSNGSYVLDAYSSATVPAVSQVLGVKSKFQQTLVQSADPLKAFKRPEIRNVTLKADDGTPLYGKLILPADFDSTRKYPTIVYLYNGPNVQLIKNTYPASGNLWYEYMAQHGYVVFTMDGRGSLNRGMAFEQATFRQLGTVEMNDQLQGVAYLKSLPYVNADKMGVHGWSFGGFMTTSLMLRHPEVFKAAVAGGPVIDWSMYEVMYTERYMDTPQENPQGYADNNLLTKAKNLKGHLMLIHGTNDDVVVWQHSINFLRACVDSQTQVDYFVYPGHLHNVLGKDRVHLMQKITDYFDQYLK</sequence>